<name>A0ABT0M166_9RHOB</name>
<feature type="transmembrane region" description="Helical" evidence="1">
    <location>
        <begin position="126"/>
        <end position="147"/>
    </location>
</feature>
<evidence type="ECO:0000313" key="3">
    <source>
        <dbReference type="Proteomes" id="UP001202550"/>
    </source>
</evidence>
<feature type="transmembrane region" description="Helical" evidence="1">
    <location>
        <begin position="26"/>
        <end position="43"/>
    </location>
</feature>
<dbReference type="EMBL" id="JALZWP010000006">
    <property type="protein sequence ID" value="MCL1628604.1"/>
    <property type="molecule type" value="Genomic_DNA"/>
</dbReference>
<sequence>MGLQIVMQLRTAWRVIAAKPKQVQRLLLPPFLLAMALKAWISVRLTGDVWPDLPPAAPISYELAVRAALGLALAVMGLLWHRAIFFGPRAPLSARLMLRYWGQGAALSVLALLPFVPLALGLVPRPAIFAADAISLWLVLVFGVVLAQSAGGKGVAWRAVWTGSQAIAAAALAVGLALLLQAQTVAVLAMATLHGGAAFLLDGAVTFALIATVLTLMARPGTAPRRT</sequence>
<accession>A0ABT0M166</accession>
<proteinExistence type="predicted"/>
<keyword evidence="1" id="KW-1133">Transmembrane helix</keyword>
<comment type="caution">
    <text evidence="2">The sequence shown here is derived from an EMBL/GenBank/DDBJ whole genome shotgun (WGS) entry which is preliminary data.</text>
</comment>
<reference evidence="2 3" key="1">
    <citation type="submission" date="2022-05" db="EMBL/GenBank/DDBJ databases">
        <title>Seasonal and diel survey of microbial diversity of the Tyrrhenian coast.</title>
        <authorList>
            <person name="Gattoni G."/>
            <person name="Corral P."/>
        </authorList>
    </citation>
    <scope>NUCLEOTIDE SEQUENCE [LARGE SCALE GENOMIC DNA]</scope>
    <source>
        <strain evidence="2 3">V10</strain>
    </source>
</reference>
<evidence type="ECO:0000313" key="2">
    <source>
        <dbReference type="EMBL" id="MCL1628604.1"/>
    </source>
</evidence>
<feature type="transmembrane region" description="Helical" evidence="1">
    <location>
        <begin position="167"/>
        <end position="191"/>
    </location>
</feature>
<feature type="transmembrane region" description="Helical" evidence="1">
    <location>
        <begin position="197"/>
        <end position="218"/>
    </location>
</feature>
<feature type="transmembrane region" description="Helical" evidence="1">
    <location>
        <begin position="100"/>
        <end position="120"/>
    </location>
</feature>
<dbReference type="RefSeq" id="WP_249057941.1">
    <property type="nucleotide sequence ID" value="NZ_JALZWP010000006.1"/>
</dbReference>
<keyword evidence="1" id="KW-0472">Membrane</keyword>
<keyword evidence="3" id="KW-1185">Reference proteome</keyword>
<keyword evidence="1" id="KW-0812">Transmembrane</keyword>
<feature type="transmembrane region" description="Helical" evidence="1">
    <location>
        <begin position="63"/>
        <end position="80"/>
    </location>
</feature>
<evidence type="ECO:0000256" key="1">
    <source>
        <dbReference type="SAM" id="Phobius"/>
    </source>
</evidence>
<organism evidence="2 3">
    <name type="scientific">Roseinatronobacter domitianus</name>
    <dbReference type="NCBI Taxonomy" id="2940293"/>
    <lineage>
        <taxon>Bacteria</taxon>
        <taxon>Pseudomonadati</taxon>
        <taxon>Pseudomonadota</taxon>
        <taxon>Alphaproteobacteria</taxon>
        <taxon>Rhodobacterales</taxon>
        <taxon>Paracoccaceae</taxon>
        <taxon>Roseinatronobacter</taxon>
    </lineage>
</organism>
<gene>
    <name evidence="2" type="ORF">M3N55_07660</name>
</gene>
<dbReference type="Proteomes" id="UP001202550">
    <property type="component" value="Unassembled WGS sequence"/>
</dbReference>
<protein>
    <submittedName>
        <fullName evidence="2">Uncharacterized protein</fullName>
    </submittedName>
</protein>